<dbReference type="HOGENOM" id="CLU_2032267_0_0_1"/>
<sequence length="122" mass="13261">MSNTLSIDTTQLPVASVCVYQADRAEVHRVLPVELEAGQNEIKIERLPSRVDPDSIRVEGTGSAVIFDVIHSPPPPVVLSYDKSSNPALHDLAKKKGDLNAEKDILEQQAKILGDYSSTLKA</sequence>
<protein>
    <recommendedName>
        <fullName evidence="1">DUF4140 domain-containing protein</fullName>
    </recommendedName>
</protein>
<proteinExistence type="predicted"/>
<dbReference type="PANTHER" id="PTHR31005:SF8">
    <property type="entry name" value="DUF4139 DOMAIN-CONTAINING PROTEIN"/>
    <property type="match status" value="1"/>
</dbReference>
<dbReference type="PANTHER" id="PTHR31005">
    <property type="entry name" value="DUF4139 DOMAIN-CONTAINING PROTEIN"/>
    <property type="match status" value="1"/>
</dbReference>
<evidence type="ECO:0000313" key="2">
    <source>
        <dbReference type="EMBL" id="KIO30854.1"/>
    </source>
</evidence>
<reference evidence="2 3" key="1">
    <citation type="submission" date="2014-04" db="EMBL/GenBank/DDBJ databases">
        <authorList>
            <consortium name="DOE Joint Genome Institute"/>
            <person name="Kuo A."/>
            <person name="Girlanda M."/>
            <person name="Perotto S."/>
            <person name="Kohler A."/>
            <person name="Nagy L.G."/>
            <person name="Floudas D."/>
            <person name="Copeland A."/>
            <person name="Barry K.W."/>
            <person name="Cichocki N."/>
            <person name="Veneault-Fourrey C."/>
            <person name="LaButti K."/>
            <person name="Lindquist E.A."/>
            <person name="Lipzen A."/>
            <person name="Lundell T."/>
            <person name="Morin E."/>
            <person name="Murat C."/>
            <person name="Sun H."/>
            <person name="Tunlid A."/>
            <person name="Henrissat B."/>
            <person name="Grigoriev I.V."/>
            <person name="Hibbett D.S."/>
            <person name="Martin F."/>
            <person name="Nordberg H.P."/>
            <person name="Cantor M.N."/>
            <person name="Hua S.X."/>
        </authorList>
    </citation>
    <scope>NUCLEOTIDE SEQUENCE [LARGE SCALE GENOMIC DNA]</scope>
    <source>
        <strain evidence="2 3">MUT 4182</strain>
    </source>
</reference>
<evidence type="ECO:0000259" key="1">
    <source>
        <dbReference type="Pfam" id="PF13600"/>
    </source>
</evidence>
<feature type="domain" description="DUF4140" evidence="1">
    <location>
        <begin position="18"/>
        <end position="113"/>
    </location>
</feature>
<reference evidence="3" key="2">
    <citation type="submission" date="2015-01" db="EMBL/GenBank/DDBJ databases">
        <title>Evolutionary Origins and Diversification of the Mycorrhizal Mutualists.</title>
        <authorList>
            <consortium name="DOE Joint Genome Institute"/>
            <consortium name="Mycorrhizal Genomics Consortium"/>
            <person name="Kohler A."/>
            <person name="Kuo A."/>
            <person name="Nagy L.G."/>
            <person name="Floudas D."/>
            <person name="Copeland A."/>
            <person name="Barry K.W."/>
            <person name="Cichocki N."/>
            <person name="Veneault-Fourrey C."/>
            <person name="LaButti K."/>
            <person name="Lindquist E.A."/>
            <person name="Lipzen A."/>
            <person name="Lundell T."/>
            <person name="Morin E."/>
            <person name="Murat C."/>
            <person name="Riley R."/>
            <person name="Ohm R."/>
            <person name="Sun H."/>
            <person name="Tunlid A."/>
            <person name="Henrissat B."/>
            <person name="Grigoriev I.V."/>
            <person name="Hibbett D.S."/>
            <person name="Martin F."/>
        </authorList>
    </citation>
    <scope>NUCLEOTIDE SEQUENCE [LARGE SCALE GENOMIC DNA]</scope>
    <source>
        <strain evidence="3">MUT 4182</strain>
    </source>
</reference>
<keyword evidence="3" id="KW-1185">Reference proteome</keyword>
<evidence type="ECO:0000313" key="3">
    <source>
        <dbReference type="Proteomes" id="UP000054248"/>
    </source>
</evidence>
<dbReference type="Pfam" id="PF13600">
    <property type="entry name" value="DUF4140"/>
    <property type="match status" value="1"/>
</dbReference>
<dbReference type="InterPro" id="IPR011935">
    <property type="entry name" value="CHP02231"/>
</dbReference>
<gene>
    <name evidence="2" type="ORF">M407DRAFT_20176</name>
</gene>
<dbReference type="EMBL" id="KN822968">
    <property type="protein sequence ID" value="KIO30854.1"/>
    <property type="molecule type" value="Genomic_DNA"/>
</dbReference>
<dbReference type="Proteomes" id="UP000054248">
    <property type="component" value="Unassembled WGS sequence"/>
</dbReference>
<feature type="non-terminal residue" evidence="2">
    <location>
        <position position="122"/>
    </location>
</feature>
<accession>A0A0C3QSC6</accession>
<organism evidence="2 3">
    <name type="scientific">Tulasnella calospora MUT 4182</name>
    <dbReference type="NCBI Taxonomy" id="1051891"/>
    <lineage>
        <taxon>Eukaryota</taxon>
        <taxon>Fungi</taxon>
        <taxon>Dikarya</taxon>
        <taxon>Basidiomycota</taxon>
        <taxon>Agaricomycotina</taxon>
        <taxon>Agaricomycetes</taxon>
        <taxon>Cantharellales</taxon>
        <taxon>Tulasnellaceae</taxon>
        <taxon>Tulasnella</taxon>
    </lineage>
</organism>
<dbReference type="AlphaFoldDB" id="A0A0C3QSC6"/>
<dbReference type="STRING" id="1051891.A0A0C3QSC6"/>
<name>A0A0C3QSC6_9AGAM</name>
<dbReference type="InterPro" id="IPR025554">
    <property type="entry name" value="DUF4140"/>
</dbReference>
<dbReference type="OrthoDB" id="10068793at2759"/>